<evidence type="ECO:0000313" key="1">
    <source>
        <dbReference type="EMBL" id="CAG8670077.1"/>
    </source>
</evidence>
<accession>A0A9N9EDV4</accession>
<sequence length="51" mass="5907">MKYGRDYPNATLKEASAAYEAYKDFYAKFHQENPAATTDCYTEYLQTLGKQ</sequence>
<evidence type="ECO:0000313" key="2">
    <source>
        <dbReference type="Proteomes" id="UP000789572"/>
    </source>
</evidence>
<dbReference type="Proteomes" id="UP000789572">
    <property type="component" value="Unassembled WGS sequence"/>
</dbReference>
<proteinExistence type="predicted"/>
<gene>
    <name evidence="1" type="ORF">POCULU_LOCUS10920</name>
</gene>
<keyword evidence="2" id="KW-1185">Reference proteome</keyword>
<dbReference type="AlphaFoldDB" id="A0A9N9EDV4"/>
<name>A0A9N9EDV4_9GLOM</name>
<protein>
    <submittedName>
        <fullName evidence="1">10999_t:CDS:1</fullName>
    </submittedName>
</protein>
<reference evidence="1" key="1">
    <citation type="submission" date="2021-06" db="EMBL/GenBank/DDBJ databases">
        <authorList>
            <person name="Kallberg Y."/>
            <person name="Tangrot J."/>
            <person name="Rosling A."/>
        </authorList>
    </citation>
    <scope>NUCLEOTIDE SEQUENCE</scope>
    <source>
        <strain evidence="1">IA702</strain>
    </source>
</reference>
<dbReference type="EMBL" id="CAJVPJ010006635">
    <property type="protein sequence ID" value="CAG8670077.1"/>
    <property type="molecule type" value="Genomic_DNA"/>
</dbReference>
<dbReference type="OrthoDB" id="2423513at2759"/>
<feature type="non-terminal residue" evidence="1">
    <location>
        <position position="51"/>
    </location>
</feature>
<comment type="caution">
    <text evidence="1">The sequence shown here is derived from an EMBL/GenBank/DDBJ whole genome shotgun (WGS) entry which is preliminary data.</text>
</comment>
<organism evidence="1 2">
    <name type="scientific">Paraglomus occultum</name>
    <dbReference type="NCBI Taxonomy" id="144539"/>
    <lineage>
        <taxon>Eukaryota</taxon>
        <taxon>Fungi</taxon>
        <taxon>Fungi incertae sedis</taxon>
        <taxon>Mucoromycota</taxon>
        <taxon>Glomeromycotina</taxon>
        <taxon>Glomeromycetes</taxon>
        <taxon>Paraglomerales</taxon>
        <taxon>Paraglomeraceae</taxon>
        <taxon>Paraglomus</taxon>
    </lineage>
</organism>